<proteinExistence type="predicted"/>
<sequence length="318" mass="35146">MQPIIASSRQSMQTVEFIVSLTMLHGRRCFYPALRDALGIAVSRLRDLTSLVHNIQLGSVYQDLYSFWDESLDLYKHVLPAWRIAEAAAFFADALTSVRLELDKLHDAEEGGIVVPAVGVPDWHDESGAFSQMNFLHRQFGNGWHLDRGLVAGLVRLWAPPAGAPGEGCHTSVVDFGAGAGHYCDFFNRTGEYCCVPYDGSVHAPEYTGGVVQTLRLDQPVHLGRLFDWVLCLEMAEHIPAESQEAFLGNLRRHARRGLVLSWSTESGGPHQNARPMSEVLGLVEGLGFRLDVEASEALRPQISWLRGAVRVFRLGAA</sequence>
<evidence type="ECO:0000313" key="1">
    <source>
        <dbReference type="EMBL" id="CAK0847727.1"/>
    </source>
</evidence>
<dbReference type="Gene3D" id="3.40.50.150">
    <property type="entry name" value="Vaccinia Virus protein VP39"/>
    <property type="match status" value="1"/>
</dbReference>
<organism evidence="1 2">
    <name type="scientific">Prorocentrum cordatum</name>
    <dbReference type="NCBI Taxonomy" id="2364126"/>
    <lineage>
        <taxon>Eukaryota</taxon>
        <taxon>Sar</taxon>
        <taxon>Alveolata</taxon>
        <taxon>Dinophyceae</taxon>
        <taxon>Prorocentrales</taxon>
        <taxon>Prorocentraceae</taxon>
        <taxon>Prorocentrum</taxon>
    </lineage>
</organism>
<name>A0ABN9TNW4_9DINO</name>
<comment type="caution">
    <text evidence="1">The sequence shown here is derived from an EMBL/GenBank/DDBJ whole genome shotgun (WGS) entry which is preliminary data.</text>
</comment>
<evidence type="ECO:0000313" key="2">
    <source>
        <dbReference type="Proteomes" id="UP001189429"/>
    </source>
</evidence>
<keyword evidence="2" id="KW-1185">Reference proteome</keyword>
<accession>A0ABN9TNW4</accession>
<evidence type="ECO:0008006" key="3">
    <source>
        <dbReference type="Google" id="ProtNLM"/>
    </source>
</evidence>
<dbReference type="SUPFAM" id="SSF53335">
    <property type="entry name" value="S-adenosyl-L-methionine-dependent methyltransferases"/>
    <property type="match status" value="1"/>
</dbReference>
<protein>
    <recommendedName>
        <fullName evidence="3">Class I SAM-dependent methyltransferase</fullName>
    </recommendedName>
</protein>
<reference evidence="1" key="1">
    <citation type="submission" date="2023-10" db="EMBL/GenBank/DDBJ databases">
        <authorList>
            <person name="Chen Y."/>
            <person name="Shah S."/>
            <person name="Dougan E. K."/>
            <person name="Thang M."/>
            <person name="Chan C."/>
        </authorList>
    </citation>
    <scope>NUCLEOTIDE SEQUENCE [LARGE SCALE GENOMIC DNA]</scope>
</reference>
<dbReference type="Proteomes" id="UP001189429">
    <property type="component" value="Unassembled WGS sequence"/>
</dbReference>
<gene>
    <name evidence="1" type="ORF">PCOR1329_LOCUS40858</name>
</gene>
<dbReference type="Pfam" id="PF13489">
    <property type="entry name" value="Methyltransf_23"/>
    <property type="match status" value="1"/>
</dbReference>
<dbReference type="EMBL" id="CAUYUJ010014926">
    <property type="protein sequence ID" value="CAK0847727.1"/>
    <property type="molecule type" value="Genomic_DNA"/>
</dbReference>
<dbReference type="InterPro" id="IPR029063">
    <property type="entry name" value="SAM-dependent_MTases_sf"/>
</dbReference>